<feature type="transmembrane region" description="Helical" evidence="7">
    <location>
        <begin position="12"/>
        <end position="29"/>
    </location>
</feature>
<evidence type="ECO:0000256" key="3">
    <source>
        <dbReference type="ARBA" id="ARBA00022692"/>
    </source>
</evidence>
<feature type="transmembrane region" description="Helical" evidence="7">
    <location>
        <begin position="265"/>
        <end position="290"/>
    </location>
</feature>
<dbReference type="Proteomes" id="UP000564644">
    <property type="component" value="Unassembled WGS sequence"/>
</dbReference>
<keyword evidence="5 7" id="KW-0472">Membrane</keyword>
<sequence length="398" mass="44322">MFSLYQKYWRTAFDIGIIVLTVWLVMFVLSYLYGIATPVFLSFLIYLCIEPVAKRLNRIGMRKAIASGIAVLLFILVVLGVLAGLGYVFYNEIIQLNDKLPYYQQLLSKQIVSITAELKNHSDKLPPDWTERANATINSITDFGTKLARTFLNKLITWLTSFSSFVFNFSIALILAYFLSVEIDTWRKFGRERSPKTLKAAFDFLRTNVFKGIGAYVKAQAKLVSVTFLVIFIALLALGVNNAFAVALLAGVFDVLPLLGVSTLFIPWIIYLFIVGDTTLALCLTGLLVLVTVTRQFLEPRITGQTVGVSAFTMLAFMMISMSLFGVAGLILAPILMILLKALYDQGYLQKWIRLPKEEFTVSPLAPQGAADDPDLFARTPATPETPSPSAPDKFRSL</sequence>
<feature type="transmembrane region" description="Helical" evidence="7">
    <location>
        <begin position="228"/>
        <end position="253"/>
    </location>
</feature>
<dbReference type="EMBL" id="JACJVO010000074">
    <property type="protein sequence ID" value="MBB6736037.1"/>
    <property type="molecule type" value="Genomic_DNA"/>
</dbReference>
<evidence type="ECO:0000313" key="8">
    <source>
        <dbReference type="EMBL" id="MBB6736037.1"/>
    </source>
</evidence>
<dbReference type="GO" id="GO:0055085">
    <property type="term" value="P:transmembrane transport"/>
    <property type="evidence" value="ECO:0007669"/>
    <property type="project" value="TreeGrafter"/>
</dbReference>
<keyword evidence="4 7" id="KW-1133">Transmembrane helix</keyword>
<gene>
    <name evidence="8" type="ORF">H7C18_34535</name>
</gene>
<dbReference type="PANTHER" id="PTHR21716">
    <property type="entry name" value="TRANSMEMBRANE PROTEIN"/>
    <property type="match status" value="1"/>
</dbReference>
<proteinExistence type="inferred from homology"/>
<dbReference type="PANTHER" id="PTHR21716:SF68">
    <property type="entry name" value="TRANSPORT PROTEIN YTVI-RELATED"/>
    <property type="match status" value="1"/>
</dbReference>
<feature type="transmembrane region" description="Helical" evidence="7">
    <location>
        <begin position="155"/>
        <end position="179"/>
    </location>
</feature>
<evidence type="ECO:0000313" key="9">
    <source>
        <dbReference type="Proteomes" id="UP000564644"/>
    </source>
</evidence>
<evidence type="ECO:0000256" key="1">
    <source>
        <dbReference type="ARBA" id="ARBA00004141"/>
    </source>
</evidence>
<evidence type="ECO:0000256" key="4">
    <source>
        <dbReference type="ARBA" id="ARBA00022989"/>
    </source>
</evidence>
<keyword evidence="9" id="KW-1185">Reference proteome</keyword>
<dbReference type="GO" id="GO:0016020">
    <property type="term" value="C:membrane"/>
    <property type="evidence" value="ECO:0007669"/>
    <property type="project" value="UniProtKB-SubCell"/>
</dbReference>
<feature type="transmembrane region" description="Helical" evidence="7">
    <location>
        <begin position="65"/>
        <end position="90"/>
    </location>
</feature>
<evidence type="ECO:0000256" key="5">
    <source>
        <dbReference type="ARBA" id="ARBA00023136"/>
    </source>
</evidence>
<organism evidence="8 9">
    <name type="scientific">Cohnella zeiphila</name>
    <dbReference type="NCBI Taxonomy" id="2761120"/>
    <lineage>
        <taxon>Bacteria</taxon>
        <taxon>Bacillati</taxon>
        <taxon>Bacillota</taxon>
        <taxon>Bacilli</taxon>
        <taxon>Bacillales</taxon>
        <taxon>Paenibacillaceae</taxon>
        <taxon>Cohnella</taxon>
    </lineage>
</organism>
<dbReference type="AlphaFoldDB" id="A0A7X0STV3"/>
<reference evidence="8 9" key="1">
    <citation type="submission" date="2020-08" db="EMBL/GenBank/DDBJ databases">
        <title>Cohnella phylogeny.</title>
        <authorList>
            <person name="Dunlap C."/>
        </authorList>
    </citation>
    <scope>NUCLEOTIDE SEQUENCE [LARGE SCALE GENOMIC DNA]</scope>
    <source>
        <strain evidence="8 9">CBP 2801</strain>
    </source>
</reference>
<evidence type="ECO:0000256" key="6">
    <source>
        <dbReference type="SAM" id="MobiDB-lite"/>
    </source>
</evidence>
<keyword evidence="3 7" id="KW-0812">Transmembrane</keyword>
<evidence type="ECO:0000256" key="7">
    <source>
        <dbReference type="SAM" id="Phobius"/>
    </source>
</evidence>
<dbReference type="Pfam" id="PF01594">
    <property type="entry name" value="AI-2E_transport"/>
    <property type="match status" value="1"/>
</dbReference>
<feature type="region of interest" description="Disordered" evidence="6">
    <location>
        <begin position="364"/>
        <end position="398"/>
    </location>
</feature>
<dbReference type="RefSeq" id="WP_185133681.1">
    <property type="nucleotide sequence ID" value="NZ_JACJVO010000074.1"/>
</dbReference>
<comment type="caution">
    <text evidence="8">The sequence shown here is derived from an EMBL/GenBank/DDBJ whole genome shotgun (WGS) entry which is preliminary data.</text>
</comment>
<comment type="subcellular location">
    <subcellularLocation>
        <location evidence="1">Membrane</location>
        <topology evidence="1">Multi-pass membrane protein</topology>
    </subcellularLocation>
</comment>
<protein>
    <submittedName>
        <fullName evidence="8">AI-2E family transporter</fullName>
    </submittedName>
</protein>
<accession>A0A7X0STV3</accession>
<comment type="similarity">
    <text evidence="2">Belongs to the autoinducer-2 exporter (AI-2E) (TC 2.A.86) family.</text>
</comment>
<name>A0A7X0STV3_9BACL</name>
<dbReference type="InterPro" id="IPR002549">
    <property type="entry name" value="AI-2E-like"/>
</dbReference>
<evidence type="ECO:0000256" key="2">
    <source>
        <dbReference type="ARBA" id="ARBA00009773"/>
    </source>
</evidence>